<dbReference type="NCBIfam" id="TIGR00731">
    <property type="entry name" value="bL25_bact_ctc"/>
    <property type="match status" value="1"/>
</dbReference>
<accession>A0A2M6YPJ5</accession>
<evidence type="ECO:0000259" key="8">
    <source>
        <dbReference type="Pfam" id="PF14693"/>
    </source>
</evidence>
<dbReference type="AlphaFoldDB" id="A0A2M6YPJ5"/>
<evidence type="ECO:0000259" key="7">
    <source>
        <dbReference type="Pfam" id="PF01386"/>
    </source>
</evidence>
<dbReference type="PANTHER" id="PTHR33284">
    <property type="entry name" value="RIBOSOMAL PROTEIN L25/GLN-TRNA SYNTHETASE, ANTI-CODON-BINDING DOMAIN-CONTAINING PROTEIN"/>
    <property type="match status" value="1"/>
</dbReference>
<keyword evidence="2 5" id="KW-0694">RNA-binding</keyword>
<dbReference type="Gene3D" id="2.170.120.20">
    <property type="entry name" value="Ribosomal protein L25, beta domain"/>
    <property type="match status" value="1"/>
</dbReference>
<name>A0A2M6YPJ5_9BACT</name>
<dbReference type="InterPro" id="IPR001021">
    <property type="entry name" value="Ribosomal_bL25_long"/>
</dbReference>
<dbReference type="SUPFAM" id="SSF50715">
    <property type="entry name" value="Ribosomal protein L25-like"/>
    <property type="match status" value="1"/>
</dbReference>
<dbReference type="GO" id="GO:0006412">
    <property type="term" value="P:translation"/>
    <property type="evidence" value="ECO:0007669"/>
    <property type="project" value="UniProtKB-UniRule"/>
</dbReference>
<protein>
    <recommendedName>
        <fullName evidence="5">Large ribosomal subunit protein bL25</fullName>
    </recommendedName>
    <alternativeName>
        <fullName evidence="5">General stress protein CTC</fullName>
    </alternativeName>
</protein>
<dbReference type="InterPro" id="IPR020056">
    <property type="entry name" value="Rbsml_bL25/Gln-tRNA_synth_N"/>
</dbReference>
<feature type="region of interest" description="Disordered" evidence="6">
    <location>
        <begin position="187"/>
        <end position="241"/>
    </location>
</feature>
<evidence type="ECO:0000256" key="2">
    <source>
        <dbReference type="ARBA" id="ARBA00022884"/>
    </source>
</evidence>
<gene>
    <name evidence="5" type="primary">rplY</name>
    <name evidence="5" type="synonym">ctc</name>
    <name evidence="9" type="ORF">COT04_02235</name>
</gene>
<dbReference type="InterPro" id="IPR020930">
    <property type="entry name" value="Ribosomal_uL5_bac-type"/>
</dbReference>
<dbReference type="Gene3D" id="2.40.240.10">
    <property type="entry name" value="Ribosomal Protein L25, Chain P"/>
    <property type="match status" value="1"/>
</dbReference>
<dbReference type="Pfam" id="PF01386">
    <property type="entry name" value="Ribosomal_L25p"/>
    <property type="match status" value="1"/>
</dbReference>
<evidence type="ECO:0000256" key="1">
    <source>
        <dbReference type="ARBA" id="ARBA00022730"/>
    </source>
</evidence>
<dbReference type="InterPro" id="IPR037121">
    <property type="entry name" value="Ribosomal_bL25_C"/>
</dbReference>
<comment type="subunit">
    <text evidence="5">Part of the 50S ribosomal subunit; part of the 5S rRNA/L5/L18/L25 subcomplex. Contacts the 5S rRNA. Binds to the 5S rRNA independently of L5 and L18.</text>
</comment>
<feature type="compositionally biased region" description="Basic and acidic residues" evidence="6">
    <location>
        <begin position="221"/>
        <end position="241"/>
    </location>
</feature>
<dbReference type="EMBL" id="PEXA01000061">
    <property type="protein sequence ID" value="PIU33037.1"/>
    <property type="molecule type" value="Genomic_DNA"/>
</dbReference>
<keyword evidence="3 5" id="KW-0689">Ribosomal protein</keyword>
<evidence type="ECO:0000313" key="10">
    <source>
        <dbReference type="Proteomes" id="UP000229559"/>
    </source>
</evidence>
<dbReference type="InterPro" id="IPR011035">
    <property type="entry name" value="Ribosomal_bL25/Gln-tRNA_synth"/>
</dbReference>
<feature type="domain" description="Large ribosomal subunit protein bL25 beta" evidence="8">
    <location>
        <begin position="105"/>
        <end position="189"/>
    </location>
</feature>
<proteinExistence type="inferred from homology"/>
<evidence type="ECO:0000256" key="6">
    <source>
        <dbReference type="SAM" id="MobiDB-lite"/>
    </source>
</evidence>
<evidence type="ECO:0000256" key="3">
    <source>
        <dbReference type="ARBA" id="ARBA00022980"/>
    </source>
</evidence>
<comment type="function">
    <text evidence="5">This is one of the proteins that binds to the 5S RNA in the ribosome where it forms part of the central protuberance.</text>
</comment>
<comment type="similarity">
    <text evidence="5">Belongs to the bacterial ribosomal protein bL25 family. CTC subfamily.</text>
</comment>
<feature type="domain" description="Large ribosomal subunit protein bL25 L25" evidence="7">
    <location>
        <begin position="10"/>
        <end position="97"/>
    </location>
</feature>
<keyword evidence="1 5" id="KW-0699">rRNA-binding</keyword>
<comment type="caution">
    <text evidence="9">The sequence shown here is derived from an EMBL/GenBank/DDBJ whole genome shotgun (WGS) entry which is preliminary data.</text>
</comment>
<dbReference type="PANTHER" id="PTHR33284:SF1">
    <property type="entry name" value="RIBOSOMAL PROTEIN L25_GLN-TRNA SYNTHETASE, ANTI-CODON-BINDING DOMAIN-CONTAINING PROTEIN"/>
    <property type="match status" value="1"/>
</dbReference>
<evidence type="ECO:0000313" key="9">
    <source>
        <dbReference type="EMBL" id="PIU33037.1"/>
    </source>
</evidence>
<evidence type="ECO:0000256" key="5">
    <source>
        <dbReference type="HAMAP-Rule" id="MF_01334"/>
    </source>
</evidence>
<reference evidence="10" key="1">
    <citation type="submission" date="2017-09" db="EMBL/GenBank/DDBJ databases">
        <title>Depth-based differentiation of microbial function through sediment-hosted aquifers and enrichment of novel symbionts in the deep terrestrial subsurface.</title>
        <authorList>
            <person name="Probst A.J."/>
            <person name="Ladd B."/>
            <person name="Jarett J.K."/>
            <person name="Geller-Mcgrath D.E."/>
            <person name="Sieber C.M.K."/>
            <person name="Emerson J.B."/>
            <person name="Anantharaman K."/>
            <person name="Thomas B.C."/>
            <person name="Malmstrom R."/>
            <person name="Stieglmeier M."/>
            <person name="Klingl A."/>
            <person name="Woyke T."/>
            <person name="Ryan C.M."/>
            <person name="Banfield J.F."/>
        </authorList>
    </citation>
    <scope>NUCLEOTIDE SEQUENCE [LARGE SCALE GENOMIC DNA]</scope>
</reference>
<dbReference type="Pfam" id="PF14693">
    <property type="entry name" value="Ribosomal_TL5_C"/>
    <property type="match status" value="1"/>
</dbReference>
<evidence type="ECO:0000256" key="4">
    <source>
        <dbReference type="ARBA" id="ARBA00023274"/>
    </source>
</evidence>
<dbReference type="CDD" id="cd00495">
    <property type="entry name" value="Ribosomal_L25_TL5_CTC"/>
    <property type="match status" value="1"/>
</dbReference>
<dbReference type="GO" id="GO:0022625">
    <property type="term" value="C:cytosolic large ribosomal subunit"/>
    <property type="evidence" value="ECO:0007669"/>
    <property type="project" value="TreeGrafter"/>
</dbReference>
<dbReference type="InterPro" id="IPR029751">
    <property type="entry name" value="Ribosomal_L25_dom"/>
</dbReference>
<keyword evidence="4 5" id="KW-0687">Ribonucleoprotein</keyword>
<dbReference type="HAMAP" id="MF_01334">
    <property type="entry name" value="Ribosomal_bL25_CTC"/>
    <property type="match status" value="1"/>
</dbReference>
<dbReference type="Proteomes" id="UP000229559">
    <property type="component" value="Unassembled WGS sequence"/>
</dbReference>
<organism evidence="9 10">
    <name type="scientific">Candidatus Shapirobacteria bacterium CG07_land_8_20_14_0_80_39_12</name>
    <dbReference type="NCBI Taxonomy" id="1974480"/>
    <lineage>
        <taxon>Bacteria</taxon>
        <taxon>Candidatus Shapironibacteriota</taxon>
    </lineage>
</organism>
<dbReference type="GO" id="GO:0008097">
    <property type="term" value="F:5S rRNA binding"/>
    <property type="evidence" value="ECO:0007669"/>
    <property type="project" value="InterPro"/>
</dbReference>
<sequence>MTDKKEKTKLAVEKRKITGRKVKLLRRDGLLPANIYGKKVESLAVQLATKTFLPVFKEAGETGLVELKVTGEENVRPVLIHQVHFHPVSGDPLHADFYQVDLKEKVTTKVPVELIGESPAIKEKIGVLIQPLNEVEVEALPADLPEKIEVNISDLKAVNDIVTVDKVKVSSGVKILTDQKEVLVKIEPPAKEEEVVLPPEEAPVEGEEKPGEEAEGEVPTTEEKTEPKEEKPGKETPKEEK</sequence>
<dbReference type="GO" id="GO:0003735">
    <property type="term" value="F:structural constituent of ribosome"/>
    <property type="evidence" value="ECO:0007669"/>
    <property type="project" value="InterPro"/>
</dbReference>
<dbReference type="InterPro" id="IPR020057">
    <property type="entry name" value="Ribosomal_bL25_b-dom"/>
</dbReference>